<protein>
    <recommendedName>
        <fullName evidence="3">DDE-1 domain-containing protein</fullName>
    </recommendedName>
</protein>
<evidence type="ECO:0008006" key="3">
    <source>
        <dbReference type="Google" id="ProtNLM"/>
    </source>
</evidence>
<dbReference type="EMBL" id="HBIJ01009162">
    <property type="protein sequence ID" value="CAE0365701.1"/>
    <property type="molecule type" value="Transcribed_RNA"/>
</dbReference>
<sequence>MPNSVGKKHEKKRRSSGSFRSWTAEDAAAAVAALYQKKVEPHDITRKFKGVSRRHIEELTKMLPPKLVEDENNLQISRWARRVAGATIPNRYWTDHEYREAIFQAASGKMSHKLIEETFGVKKSALKEKVKVLRELHRVGDMSEYALRDAIKGLSLDRAGVKSYLLADENDILVAQSGIAAEHGIGNSRKTLSTIGRDLCHELSRDESLPEAVRKRLSEAKCGRDWLRTSIKAAANRDPALASVFHKPSDKSQRRAEVQPWVATEMFKKMKDMYADLYAKGVLKTPEPEPDQIYTADEVGFDPKGKWRAVHRLQICVRKADRAWRVSTGEKCPFWVSVLFTTRCDGQMPIPPTIVHQGSLLSEFHALHLPTNWVVHTTPSGYMDGHGYLKFARSLLYNCGSRRPLFLFVDGHESHFDHEANNLLLENDVYVFFLAAANSENDQVNDNGPNASLKAIYSNYYEAWLRRNPTVKYNAAFFNSVFASAWQEFQCTCGLTIKRAAERVGLYPLNENAENFQKDQQVSQLYAVPSTSRSSDPSAYGIIPADTSLREARPKIVPEYEIRQARVSVGDRRTEAASIFLRHTATQFFLKSTIEPAREVSKMLEDQKRAKMNKISAAAPDAVDEPRTRLYPTTVSGLQVTADVIEQCRQVEAARKQKNDEAVQRKRKNEETRVDRRRKMEQIASGITRRIQRGDLQLENLGKLPADEIKCALIHFKEAVFNKKAENVEALRASLVKRGISGPQLQAAEPPVTAESPAKAPTQPNLAVPSPHTEASPPLKKATSRDCSVEPKSLFTSK</sequence>
<name>A0A7S3NK84_9STRA</name>
<evidence type="ECO:0000256" key="1">
    <source>
        <dbReference type="SAM" id="MobiDB-lite"/>
    </source>
</evidence>
<feature type="region of interest" description="Disordered" evidence="1">
    <location>
        <begin position="1"/>
        <end position="22"/>
    </location>
</feature>
<feature type="region of interest" description="Disordered" evidence="1">
    <location>
        <begin position="655"/>
        <end position="680"/>
    </location>
</feature>
<dbReference type="AlphaFoldDB" id="A0A7S3NK84"/>
<gene>
    <name evidence="2" type="ORF">ALAG00032_LOCUS6445</name>
</gene>
<reference evidence="2" key="1">
    <citation type="submission" date="2021-01" db="EMBL/GenBank/DDBJ databases">
        <authorList>
            <person name="Corre E."/>
            <person name="Pelletier E."/>
            <person name="Niang G."/>
            <person name="Scheremetjew M."/>
            <person name="Finn R."/>
            <person name="Kale V."/>
            <person name="Holt S."/>
            <person name="Cochrane G."/>
            <person name="Meng A."/>
            <person name="Brown T."/>
            <person name="Cohen L."/>
        </authorList>
    </citation>
    <scope>NUCLEOTIDE SEQUENCE</scope>
    <source>
        <strain evidence="2">CCMP1510</strain>
    </source>
</reference>
<proteinExistence type="predicted"/>
<evidence type="ECO:0000313" key="2">
    <source>
        <dbReference type="EMBL" id="CAE0365701.1"/>
    </source>
</evidence>
<organism evidence="2">
    <name type="scientific">Aureoumbra lagunensis</name>
    <dbReference type="NCBI Taxonomy" id="44058"/>
    <lineage>
        <taxon>Eukaryota</taxon>
        <taxon>Sar</taxon>
        <taxon>Stramenopiles</taxon>
        <taxon>Ochrophyta</taxon>
        <taxon>Pelagophyceae</taxon>
        <taxon>Pelagomonadales</taxon>
        <taxon>Aureoumbra</taxon>
    </lineage>
</organism>
<feature type="region of interest" description="Disordered" evidence="1">
    <location>
        <begin position="746"/>
        <end position="798"/>
    </location>
</feature>
<accession>A0A7S3NK84</accession>
<feature type="compositionally biased region" description="Basic residues" evidence="1">
    <location>
        <begin position="1"/>
        <end position="15"/>
    </location>
</feature>